<comment type="caution">
    <text evidence="7">The sequence shown here is derived from an EMBL/GenBank/DDBJ whole genome shotgun (WGS) entry which is preliminary data.</text>
</comment>
<keyword evidence="2 5" id="KW-0812">Transmembrane</keyword>
<keyword evidence="4 5" id="KW-0472">Membrane</keyword>
<organism evidence="7 9">
    <name type="scientific">Halapricum hydrolyticum</name>
    <dbReference type="NCBI Taxonomy" id="2979991"/>
    <lineage>
        <taxon>Archaea</taxon>
        <taxon>Methanobacteriati</taxon>
        <taxon>Methanobacteriota</taxon>
        <taxon>Stenosarchaea group</taxon>
        <taxon>Halobacteria</taxon>
        <taxon>Halobacteriales</taxon>
        <taxon>Haloarculaceae</taxon>
        <taxon>Halapricum</taxon>
    </lineage>
</organism>
<reference evidence="7" key="1">
    <citation type="submission" date="2023-02" db="EMBL/GenBank/DDBJ databases">
        <title>Enrichment on poylsaccharides allowed isolation of novel metabolic and taxonomic groups of Haloarchaea.</title>
        <authorList>
            <person name="Sorokin D.Y."/>
            <person name="Elcheninov A.G."/>
            <person name="Khizhniak T.V."/>
            <person name="Kolganova T.V."/>
            <person name="Kublanov I.V."/>
        </authorList>
    </citation>
    <scope>NUCLEOTIDE SEQUENCE</scope>
    <source>
        <strain evidence="6 8">HArc-curdl5-1</strain>
        <strain evidence="7">HArc-curdl7</strain>
    </source>
</reference>
<dbReference type="EC" id="1.6.5.9" evidence="7"/>
<evidence type="ECO:0000313" key="6">
    <source>
        <dbReference type="EMBL" id="MCU4717489.1"/>
    </source>
</evidence>
<dbReference type="Proteomes" id="UP001209746">
    <property type="component" value="Unassembled WGS sequence"/>
</dbReference>
<evidence type="ECO:0000256" key="1">
    <source>
        <dbReference type="ARBA" id="ARBA00004141"/>
    </source>
</evidence>
<evidence type="ECO:0000256" key="5">
    <source>
        <dbReference type="SAM" id="Phobius"/>
    </source>
</evidence>
<dbReference type="EMBL" id="JAOPKD010000004">
    <property type="protein sequence ID" value="MCU4726653.1"/>
    <property type="molecule type" value="Genomic_DNA"/>
</dbReference>
<dbReference type="GO" id="GO:0050136">
    <property type="term" value="F:NADH dehydrogenase (quinone) (non-electrogenic) activity"/>
    <property type="evidence" value="ECO:0007669"/>
    <property type="project" value="UniProtKB-EC"/>
</dbReference>
<dbReference type="Proteomes" id="UP001208186">
    <property type="component" value="Unassembled WGS sequence"/>
</dbReference>
<protein>
    <submittedName>
        <fullName evidence="7">NADH-quinone oxidoreductase subunit K</fullName>
        <ecNumber evidence="7">1.6.5.9</ecNumber>
    </submittedName>
</protein>
<accession>A0AAE3ICB4</accession>
<dbReference type="Gene3D" id="1.10.287.3510">
    <property type="match status" value="1"/>
</dbReference>
<name>A0AAE3ICB4_9EURY</name>
<dbReference type="RefSeq" id="WP_315908252.1">
    <property type="nucleotide sequence ID" value="NZ_JAOPKC010000003.1"/>
</dbReference>
<dbReference type="GO" id="GO:0016020">
    <property type="term" value="C:membrane"/>
    <property type="evidence" value="ECO:0007669"/>
    <property type="project" value="UniProtKB-SubCell"/>
</dbReference>
<evidence type="ECO:0000313" key="8">
    <source>
        <dbReference type="Proteomes" id="UP001208186"/>
    </source>
</evidence>
<evidence type="ECO:0000313" key="9">
    <source>
        <dbReference type="Proteomes" id="UP001209746"/>
    </source>
</evidence>
<evidence type="ECO:0000313" key="7">
    <source>
        <dbReference type="EMBL" id="MCU4726653.1"/>
    </source>
</evidence>
<gene>
    <name evidence="7" type="ORF">OB914_06690</name>
    <name evidence="6" type="ORF">OB916_05355</name>
</gene>
<evidence type="ECO:0000256" key="2">
    <source>
        <dbReference type="ARBA" id="ARBA00022692"/>
    </source>
</evidence>
<sequence>MTVPLGAALAMLAVGFVGVLAGRNLLKTLVGIELTSKAALVIFAATDAASQGIVVLLILVDAIVVAVVMAMAVAVYRQYDTLDLDAMGAMSW</sequence>
<evidence type="ECO:0000256" key="4">
    <source>
        <dbReference type="ARBA" id="ARBA00023136"/>
    </source>
</evidence>
<evidence type="ECO:0000256" key="3">
    <source>
        <dbReference type="ARBA" id="ARBA00022989"/>
    </source>
</evidence>
<keyword evidence="8" id="KW-1185">Reference proteome</keyword>
<proteinExistence type="predicted"/>
<keyword evidence="7" id="KW-0560">Oxidoreductase</keyword>
<dbReference type="AlphaFoldDB" id="A0AAE3ICB4"/>
<dbReference type="InterPro" id="IPR039428">
    <property type="entry name" value="NUOK/Mnh_C1-like"/>
</dbReference>
<comment type="subcellular location">
    <subcellularLocation>
        <location evidence="1">Membrane</location>
        <topology evidence="1">Multi-pass membrane protein</topology>
    </subcellularLocation>
</comment>
<feature type="transmembrane region" description="Helical" evidence="5">
    <location>
        <begin position="53"/>
        <end position="76"/>
    </location>
</feature>
<dbReference type="EMBL" id="JAOPKC010000003">
    <property type="protein sequence ID" value="MCU4717489.1"/>
    <property type="molecule type" value="Genomic_DNA"/>
</dbReference>
<keyword evidence="3 5" id="KW-1133">Transmembrane helix</keyword>
<dbReference type="Pfam" id="PF00420">
    <property type="entry name" value="Oxidored_q2"/>
    <property type="match status" value="1"/>
</dbReference>